<dbReference type="WBParaSite" id="SCUD_0001342001-mRNA-1">
    <property type="protein sequence ID" value="SCUD_0001342001-mRNA-1"/>
    <property type="gene ID" value="SCUD_0001342001"/>
</dbReference>
<reference evidence="5" key="1">
    <citation type="submission" date="2016-06" db="UniProtKB">
        <authorList>
            <consortium name="WormBaseParasite"/>
        </authorList>
    </citation>
    <scope>IDENTIFICATION</scope>
</reference>
<keyword evidence="4" id="KW-1185">Reference proteome</keyword>
<keyword evidence="1" id="KW-0863">Zinc-finger</keyword>
<dbReference type="PROSITE" id="PS50157">
    <property type="entry name" value="ZINC_FINGER_C2H2_2"/>
    <property type="match status" value="1"/>
</dbReference>
<dbReference type="EMBL" id="UZAK01035858">
    <property type="protein sequence ID" value="VDP52594.1"/>
    <property type="molecule type" value="Genomic_DNA"/>
</dbReference>
<dbReference type="InterPro" id="IPR013087">
    <property type="entry name" value="Znf_C2H2_type"/>
</dbReference>
<dbReference type="SMART" id="SM00355">
    <property type="entry name" value="ZnF_C2H2"/>
    <property type="match status" value="5"/>
</dbReference>
<dbReference type="GO" id="GO:0003677">
    <property type="term" value="F:DNA binding"/>
    <property type="evidence" value="ECO:0007669"/>
    <property type="project" value="UniProtKB-KW"/>
</dbReference>
<dbReference type="PROSITE" id="PS00028">
    <property type="entry name" value="ZINC_FINGER_C2H2_1"/>
    <property type="match status" value="2"/>
</dbReference>
<name>A0A183KEH4_9TREM</name>
<keyword evidence="1" id="KW-0862">Zinc</keyword>
<proteinExistence type="predicted"/>
<protein>
    <submittedName>
        <fullName evidence="5">C2H2-type domain-containing protein</fullName>
    </submittedName>
</protein>
<evidence type="ECO:0000313" key="5">
    <source>
        <dbReference type="WBParaSite" id="SCUD_0001342001-mRNA-1"/>
    </source>
</evidence>
<gene>
    <name evidence="3" type="ORF">SCUD_LOCUS13417</name>
</gene>
<keyword evidence="1" id="KW-0479">Metal-binding</keyword>
<dbReference type="GO" id="GO:0008270">
    <property type="term" value="F:zinc ion binding"/>
    <property type="evidence" value="ECO:0007669"/>
    <property type="project" value="UniProtKB-KW"/>
</dbReference>
<feature type="domain" description="C2H2-type" evidence="2">
    <location>
        <begin position="214"/>
        <end position="241"/>
    </location>
</feature>
<reference evidence="3 4" key="2">
    <citation type="submission" date="2018-11" db="EMBL/GenBank/DDBJ databases">
        <authorList>
            <consortium name="Pathogen Informatics"/>
        </authorList>
    </citation>
    <scope>NUCLEOTIDE SEQUENCE [LARGE SCALE GENOMIC DNA]</scope>
    <source>
        <strain evidence="3">Dakar</strain>
        <strain evidence="4">Dakar, Senegal</strain>
    </source>
</reference>
<evidence type="ECO:0000313" key="3">
    <source>
        <dbReference type="EMBL" id="VDP52594.1"/>
    </source>
</evidence>
<dbReference type="Pfam" id="PF25429">
    <property type="entry name" value="zf-POGZ"/>
    <property type="match status" value="1"/>
</dbReference>
<dbReference type="STRING" id="6186.A0A183KEH4"/>
<accession>A0A183KEH4</accession>
<dbReference type="AlphaFoldDB" id="A0A183KEH4"/>
<evidence type="ECO:0000259" key="2">
    <source>
        <dbReference type="PROSITE" id="PS50157"/>
    </source>
</evidence>
<evidence type="ECO:0000313" key="4">
    <source>
        <dbReference type="Proteomes" id="UP000279833"/>
    </source>
</evidence>
<dbReference type="OrthoDB" id="10032537at2759"/>
<evidence type="ECO:0000256" key="1">
    <source>
        <dbReference type="PROSITE-ProRule" id="PRU00042"/>
    </source>
</evidence>
<organism evidence="5">
    <name type="scientific">Schistosoma curassoni</name>
    <dbReference type="NCBI Taxonomy" id="6186"/>
    <lineage>
        <taxon>Eukaryota</taxon>
        <taxon>Metazoa</taxon>
        <taxon>Spiralia</taxon>
        <taxon>Lophotrochozoa</taxon>
        <taxon>Platyhelminthes</taxon>
        <taxon>Trematoda</taxon>
        <taxon>Digenea</taxon>
        <taxon>Strigeidida</taxon>
        <taxon>Schistosomatoidea</taxon>
        <taxon>Schistosomatidae</taxon>
        <taxon>Schistosoma</taxon>
    </lineage>
</organism>
<dbReference type="InterPro" id="IPR057618">
    <property type="entry name" value="Znf_POGZ/Z280C-D-like"/>
</dbReference>
<sequence length="465" mass="53891">MTALSSLLNVHSKITWSKYYCTLKEIQTVSSFISLHGYVHCPSCGNHLDNVQFLRHISAHLLVNELELGSLMSFKFCTECLSVPDGISMTLHNWIHRHVEQHTPLALMDGCFVCPICESNFVSLIKFAVHLYERHVYLDSPYVCTICYGFRSSFYCELISHFQDCHHKTNHIFCPYCLKHFELSILWSIDLGLHIFDAQAFYTHVQQHWEQTTYRCTSCRLDFIHKKDLQWHEYLHHSGHPLSRPSYRSNACEHSSHLTEDQLSLSYSNQLVAHTPRTRLKCLECGEQVRHPVHKHFNMTLRCARCKYTTSCIVAANWHWSKVHCAPPIQQSSDFNDTQPWHKYINTTAQHEAVPPSTVNASLYDPCFSSTTHTKRCRNEHVPAGLFVRGYLRCNCGFRTMVYDLMARHLATKGDGHNLAKFVYRPRPSSFLIVARPARALRTSLWWQKRIARAPHFLNSVGLSQ</sequence>
<dbReference type="Proteomes" id="UP000279833">
    <property type="component" value="Unassembled WGS sequence"/>
</dbReference>